<sequence length="61" mass="6817">MIRVMEDNFRFFSCPCDSQINVVSSGESLKARNLGFPFRLYLINGVPFFNATSACSMSRSG</sequence>
<name>A0A2P2PVE3_RHIMU</name>
<dbReference type="EMBL" id="GGEC01078227">
    <property type="protein sequence ID" value="MBX58711.1"/>
    <property type="molecule type" value="Transcribed_RNA"/>
</dbReference>
<dbReference type="AlphaFoldDB" id="A0A2P2PVE3"/>
<proteinExistence type="predicted"/>
<accession>A0A2P2PVE3</accession>
<organism evidence="1">
    <name type="scientific">Rhizophora mucronata</name>
    <name type="common">Asiatic mangrove</name>
    <dbReference type="NCBI Taxonomy" id="61149"/>
    <lineage>
        <taxon>Eukaryota</taxon>
        <taxon>Viridiplantae</taxon>
        <taxon>Streptophyta</taxon>
        <taxon>Embryophyta</taxon>
        <taxon>Tracheophyta</taxon>
        <taxon>Spermatophyta</taxon>
        <taxon>Magnoliopsida</taxon>
        <taxon>eudicotyledons</taxon>
        <taxon>Gunneridae</taxon>
        <taxon>Pentapetalae</taxon>
        <taxon>rosids</taxon>
        <taxon>fabids</taxon>
        <taxon>Malpighiales</taxon>
        <taxon>Rhizophoraceae</taxon>
        <taxon>Rhizophora</taxon>
    </lineage>
</organism>
<protein>
    <submittedName>
        <fullName evidence="1">Uncharacterized protein</fullName>
    </submittedName>
</protein>
<reference evidence="1" key="1">
    <citation type="submission" date="2018-02" db="EMBL/GenBank/DDBJ databases">
        <title>Rhizophora mucronata_Transcriptome.</title>
        <authorList>
            <person name="Meera S.P."/>
            <person name="Sreeshan A."/>
            <person name="Augustine A."/>
        </authorList>
    </citation>
    <scope>NUCLEOTIDE SEQUENCE</scope>
    <source>
        <tissue evidence="1">Leaf</tissue>
    </source>
</reference>
<evidence type="ECO:0000313" key="1">
    <source>
        <dbReference type="EMBL" id="MBX58711.1"/>
    </source>
</evidence>